<proteinExistence type="predicted"/>
<comment type="caution">
    <text evidence="1">The sequence shown here is derived from an EMBL/GenBank/DDBJ whole genome shotgun (WGS) entry which is preliminary data.</text>
</comment>
<evidence type="ECO:0000313" key="2">
    <source>
        <dbReference type="Proteomes" id="UP000499080"/>
    </source>
</evidence>
<evidence type="ECO:0000313" key="1">
    <source>
        <dbReference type="EMBL" id="GBM07454.1"/>
    </source>
</evidence>
<dbReference type="AlphaFoldDB" id="A0A4Y2CUC2"/>
<dbReference type="Proteomes" id="UP000499080">
    <property type="component" value="Unassembled WGS sequence"/>
</dbReference>
<gene>
    <name evidence="1" type="ORF">AVEN_26513_1</name>
</gene>
<protein>
    <submittedName>
        <fullName evidence="1">Uncharacterized protein</fullName>
    </submittedName>
</protein>
<accession>A0A4Y2CUC2</accession>
<sequence length="150" mass="17466">MLQSSSLQSLTSFLEDKENDTASSVKYHKYLLKVKFQRYFSYMFRDCDTFSAVSKYWECAKIALIVLRETLLGELIDKYLGHLINPGECILYSAKIYAFDKQFKFDNSKIQNVHQICLLNGLIFVKVWLNAQNATVAPVNDLMLWKFLNL</sequence>
<name>A0A4Y2CUC2_ARAVE</name>
<reference evidence="1 2" key="1">
    <citation type="journal article" date="2019" name="Sci. Rep.">
        <title>Orb-weaving spider Araneus ventricosus genome elucidates the spidroin gene catalogue.</title>
        <authorList>
            <person name="Kono N."/>
            <person name="Nakamura H."/>
            <person name="Ohtoshi R."/>
            <person name="Moran D.A.P."/>
            <person name="Shinohara A."/>
            <person name="Yoshida Y."/>
            <person name="Fujiwara M."/>
            <person name="Mori M."/>
            <person name="Tomita M."/>
            <person name="Arakawa K."/>
        </authorList>
    </citation>
    <scope>NUCLEOTIDE SEQUENCE [LARGE SCALE GENOMIC DNA]</scope>
</reference>
<dbReference type="EMBL" id="BGPR01000242">
    <property type="protein sequence ID" value="GBM07454.1"/>
    <property type="molecule type" value="Genomic_DNA"/>
</dbReference>
<keyword evidence="2" id="KW-1185">Reference proteome</keyword>
<organism evidence="1 2">
    <name type="scientific">Araneus ventricosus</name>
    <name type="common">Orbweaver spider</name>
    <name type="synonym">Epeira ventricosa</name>
    <dbReference type="NCBI Taxonomy" id="182803"/>
    <lineage>
        <taxon>Eukaryota</taxon>
        <taxon>Metazoa</taxon>
        <taxon>Ecdysozoa</taxon>
        <taxon>Arthropoda</taxon>
        <taxon>Chelicerata</taxon>
        <taxon>Arachnida</taxon>
        <taxon>Araneae</taxon>
        <taxon>Araneomorphae</taxon>
        <taxon>Entelegynae</taxon>
        <taxon>Araneoidea</taxon>
        <taxon>Araneidae</taxon>
        <taxon>Araneus</taxon>
    </lineage>
</organism>